<feature type="region of interest" description="Disordered" evidence="1">
    <location>
        <begin position="58"/>
        <end position="80"/>
    </location>
</feature>
<gene>
    <name evidence="3" type="ORF">E5988_06180</name>
</gene>
<feature type="compositionally biased region" description="Pro residues" evidence="1">
    <location>
        <begin position="70"/>
        <end position="79"/>
    </location>
</feature>
<dbReference type="InterPro" id="IPR010982">
    <property type="entry name" value="Lambda_DNA-bd_dom_sf"/>
</dbReference>
<dbReference type="InterPro" id="IPR001387">
    <property type="entry name" value="Cro/C1-type_HTH"/>
</dbReference>
<evidence type="ECO:0000313" key="4">
    <source>
        <dbReference type="Proteomes" id="UP000308038"/>
    </source>
</evidence>
<dbReference type="Pfam" id="PF01381">
    <property type="entry name" value="HTH_3"/>
    <property type="match status" value="1"/>
</dbReference>
<dbReference type="Gene3D" id="1.10.260.40">
    <property type="entry name" value="lambda repressor-like DNA-binding domains"/>
    <property type="match status" value="1"/>
</dbReference>
<dbReference type="PROSITE" id="PS50943">
    <property type="entry name" value="HTH_CROC1"/>
    <property type="match status" value="1"/>
</dbReference>
<feature type="region of interest" description="Disordered" evidence="1">
    <location>
        <begin position="132"/>
        <end position="157"/>
    </location>
</feature>
<dbReference type="Proteomes" id="UP000308038">
    <property type="component" value="Unassembled WGS sequence"/>
</dbReference>
<dbReference type="SMART" id="SM00530">
    <property type="entry name" value="HTH_XRE"/>
    <property type="match status" value="1"/>
</dbReference>
<protein>
    <submittedName>
        <fullName evidence="3">Helix-turn-helix transcriptional regulator</fullName>
    </submittedName>
</protein>
<proteinExistence type="predicted"/>
<feature type="domain" description="HTH cro/C1-type" evidence="2">
    <location>
        <begin position="7"/>
        <end position="60"/>
    </location>
</feature>
<name>A0ABY2QIB2_9SPHN</name>
<dbReference type="RefSeq" id="WP_136451112.1">
    <property type="nucleotide sequence ID" value="NZ_SSTI01000004.1"/>
</dbReference>
<organism evidence="3 4">
    <name type="scientific">Sphingomonas olei</name>
    <dbReference type="NCBI Taxonomy" id="1886787"/>
    <lineage>
        <taxon>Bacteria</taxon>
        <taxon>Pseudomonadati</taxon>
        <taxon>Pseudomonadota</taxon>
        <taxon>Alphaproteobacteria</taxon>
        <taxon>Sphingomonadales</taxon>
        <taxon>Sphingomonadaceae</taxon>
        <taxon>Sphingomonas</taxon>
    </lineage>
</organism>
<accession>A0ABY2QIB2</accession>
<evidence type="ECO:0000313" key="3">
    <source>
        <dbReference type="EMBL" id="THG40416.1"/>
    </source>
</evidence>
<dbReference type="EMBL" id="SSTI01000004">
    <property type="protein sequence ID" value="THG40416.1"/>
    <property type="molecule type" value="Genomic_DNA"/>
</dbReference>
<evidence type="ECO:0000256" key="1">
    <source>
        <dbReference type="SAM" id="MobiDB-lite"/>
    </source>
</evidence>
<feature type="compositionally biased region" description="Low complexity" evidence="1">
    <location>
        <begin position="135"/>
        <end position="147"/>
    </location>
</feature>
<dbReference type="SUPFAM" id="SSF47413">
    <property type="entry name" value="lambda repressor-like DNA-binding domains"/>
    <property type="match status" value="1"/>
</dbReference>
<keyword evidence="4" id="KW-1185">Reference proteome</keyword>
<comment type="caution">
    <text evidence="3">The sequence shown here is derived from an EMBL/GenBank/DDBJ whole genome shotgun (WGS) entry which is preliminary data.</text>
</comment>
<reference evidence="3 4" key="1">
    <citation type="submission" date="2019-04" db="EMBL/GenBank/DDBJ databases">
        <title>Microbes associate with the intestines of laboratory mice.</title>
        <authorList>
            <person name="Navarre W."/>
            <person name="Wong E."/>
            <person name="Huang K.C."/>
            <person name="Tropini C."/>
            <person name="Ng K."/>
            <person name="Yu B."/>
        </authorList>
    </citation>
    <scope>NUCLEOTIDE SEQUENCE [LARGE SCALE GENOMIC DNA]</scope>
    <source>
        <strain evidence="3 4">NM83_B4-11</strain>
    </source>
</reference>
<feature type="compositionally biased region" description="Pro residues" evidence="1">
    <location>
        <begin position="148"/>
        <end position="157"/>
    </location>
</feature>
<dbReference type="CDD" id="cd00093">
    <property type="entry name" value="HTH_XRE"/>
    <property type="match status" value="1"/>
</dbReference>
<evidence type="ECO:0000259" key="2">
    <source>
        <dbReference type="PROSITE" id="PS50943"/>
    </source>
</evidence>
<sequence length="157" mass="17168">MLIADRLRERMSKFRLSQSELARRVGVTQTTIRKLVSGGGYGSKYLHLIARELHTTPAYLTGETDDPDEGAPPPPPAPPYQAITLQVLLPGEAALAQMFEGLLMAMDRDLPLDEQARLLAQRLPTGLSQLRDLMPALPKAAAAKPRPSRPTPARAPR</sequence>